<accession>L8GRW0</accession>
<feature type="compositionally biased region" description="Low complexity" evidence="1">
    <location>
        <begin position="199"/>
        <end position="214"/>
    </location>
</feature>
<reference evidence="2 3" key="1">
    <citation type="journal article" date="2013" name="Genome Biol.">
        <title>Genome of Acanthamoeba castellanii highlights extensive lateral gene transfer and early evolution of tyrosine kinase signaling.</title>
        <authorList>
            <person name="Clarke M."/>
            <person name="Lohan A.J."/>
            <person name="Liu B."/>
            <person name="Lagkouvardos I."/>
            <person name="Roy S."/>
            <person name="Zafar N."/>
            <person name="Bertelli C."/>
            <person name="Schilde C."/>
            <person name="Kianianmomeni A."/>
            <person name="Burglin T.R."/>
            <person name="Frech C."/>
            <person name="Turcotte B."/>
            <person name="Kopec K.O."/>
            <person name="Synnott J.M."/>
            <person name="Choo C."/>
            <person name="Paponov I."/>
            <person name="Finkler A."/>
            <person name="Soon Heng Tan C."/>
            <person name="Hutchins A.P."/>
            <person name="Weinmeier T."/>
            <person name="Rattei T."/>
            <person name="Chu J.S."/>
            <person name="Gimenez G."/>
            <person name="Irimia M."/>
            <person name="Rigden D.J."/>
            <person name="Fitzpatrick D.A."/>
            <person name="Lorenzo-Morales J."/>
            <person name="Bateman A."/>
            <person name="Chiu C.H."/>
            <person name="Tang P."/>
            <person name="Hegemann P."/>
            <person name="Fromm H."/>
            <person name="Raoult D."/>
            <person name="Greub G."/>
            <person name="Miranda-Saavedra D."/>
            <person name="Chen N."/>
            <person name="Nash P."/>
            <person name="Ginger M.L."/>
            <person name="Horn M."/>
            <person name="Schaap P."/>
            <person name="Caler L."/>
            <person name="Loftus B."/>
        </authorList>
    </citation>
    <scope>NUCLEOTIDE SEQUENCE [LARGE SCALE GENOMIC DNA]</scope>
    <source>
        <strain evidence="2 3">Neff</strain>
    </source>
</reference>
<dbReference type="VEuPathDB" id="AmoebaDB:ACA1_275420"/>
<dbReference type="GeneID" id="14916001"/>
<feature type="region of interest" description="Disordered" evidence="1">
    <location>
        <begin position="1"/>
        <end position="275"/>
    </location>
</feature>
<dbReference type="AlphaFoldDB" id="L8GRW0"/>
<feature type="compositionally biased region" description="Basic and acidic residues" evidence="1">
    <location>
        <begin position="176"/>
        <end position="187"/>
    </location>
</feature>
<protein>
    <submittedName>
        <fullName evidence="2">ENTH domain containing protein</fullName>
    </submittedName>
</protein>
<evidence type="ECO:0000313" key="3">
    <source>
        <dbReference type="Proteomes" id="UP000011083"/>
    </source>
</evidence>
<dbReference type="RefSeq" id="XP_004337381.1">
    <property type="nucleotide sequence ID" value="XM_004337333.1"/>
</dbReference>
<feature type="compositionally biased region" description="Low complexity" evidence="1">
    <location>
        <begin position="24"/>
        <end position="60"/>
    </location>
</feature>
<organism evidence="2 3">
    <name type="scientific">Acanthamoeba castellanii (strain ATCC 30010 / Neff)</name>
    <dbReference type="NCBI Taxonomy" id="1257118"/>
    <lineage>
        <taxon>Eukaryota</taxon>
        <taxon>Amoebozoa</taxon>
        <taxon>Discosea</taxon>
        <taxon>Longamoebia</taxon>
        <taxon>Centramoebida</taxon>
        <taxon>Acanthamoebidae</taxon>
        <taxon>Acanthamoeba</taxon>
    </lineage>
</organism>
<dbReference type="KEGG" id="acan:ACA1_275420"/>
<name>L8GRW0_ACACF</name>
<gene>
    <name evidence="2" type="ORF">ACA1_275420</name>
</gene>
<feature type="compositionally biased region" description="Basic and acidic residues" evidence="1">
    <location>
        <begin position="241"/>
        <end position="253"/>
    </location>
</feature>
<evidence type="ECO:0000313" key="2">
    <source>
        <dbReference type="EMBL" id="ELR15368.1"/>
    </source>
</evidence>
<feature type="compositionally biased region" description="Basic and acidic residues" evidence="1">
    <location>
        <begin position="83"/>
        <end position="92"/>
    </location>
</feature>
<dbReference type="Proteomes" id="UP000011083">
    <property type="component" value="Unassembled WGS sequence"/>
</dbReference>
<proteinExistence type="predicted"/>
<evidence type="ECO:0000256" key="1">
    <source>
        <dbReference type="SAM" id="MobiDB-lite"/>
    </source>
</evidence>
<keyword evidence="3" id="KW-1185">Reference proteome</keyword>
<sequence length="293" mass="30883">MDSSVFHDGGSSSGEGDLVEELRTTTSTSTSTSPSPSGSKRPKSPLGFSPSSPSGSSQQQRAATRPGAAQPPTVPSAPKPTLKGRDAYRNGPRDFLLNHPQGGTTTSASGDLAPVPNLSTSPGSSPRVALSPCSPRTVSASPRSPRVIYRHNSQKSADDLIKAHPKQTATSPPPAEAEKSERTEGKRSSRGPALKHRSISSSRLVESSSSSLEPLSRRRLPSNEEPAIGSPSMAIPMHSTKSGEDSSTPERPKARSSKKSGFGSLSRASLRTSLRKGIWGSSEEARFTRHLWL</sequence>
<dbReference type="EMBL" id="KB008032">
    <property type="protein sequence ID" value="ELR15368.1"/>
    <property type="molecule type" value="Genomic_DNA"/>
</dbReference>